<evidence type="ECO:0000259" key="2">
    <source>
        <dbReference type="Pfam" id="PF01498"/>
    </source>
</evidence>
<dbReference type="GO" id="GO:0015074">
    <property type="term" value="P:DNA integration"/>
    <property type="evidence" value="ECO:0007669"/>
    <property type="project" value="InterPro"/>
</dbReference>
<dbReference type="EMBL" id="JABSTR010000006">
    <property type="protein sequence ID" value="KAH9373156.1"/>
    <property type="molecule type" value="Genomic_DNA"/>
</dbReference>
<dbReference type="GO" id="GO:0006313">
    <property type="term" value="P:DNA transposition"/>
    <property type="evidence" value="ECO:0007669"/>
    <property type="project" value="InterPro"/>
</dbReference>
<dbReference type="Pfam" id="PF01498">
    <property type="entry name" value="HTH_Tnp_Tc3_2"/>
    <property type="match status" value="1"/>
</dbReference>
<evidence type="ECO:0000313" key="4">
    <source>
        <dbReference type="Proteomes" id="UP000821853"/>
    </source>
</evidence>
<feature type="signal peptide" evidence="1">
    <location>
        <begin position="1"/>
        <end position="22"/>
    </location>
</feature>
<reference evidence="3 4" key="1">
    <citation type="journal article" date="2020" name="Cell">
        <title>Large-Scale Comparative Analyses of Tick Genomes Elucidate Their Genetic Diversity and Vector Capacities.</title>
        <authorList>
            <consortium name="Tick Genome and Microbiome Consortium (TIGMIC)"/>
            <person name="Jia N."/>
            <person name="Wang J."/>
            <person name="Shi W."/>
            <person name="Du L."/>
            <person name="Sun Y."/>
            <person name="Zhan W."/>
            <person name="Jiang J.F."/>
            <person name="Wang Q."/>
            <person name="Zhang B."/>
            <person name="Ji P."/>
            <person name="Bell-Sakyi L."/>
            <person name="Cui X.M."/>
            <person name="Yuan T.T."/>
            <person name="Jiang B.G."/>
            <person name="Yang W.F."/>
            <person name="Lam T.T."/>
            <person name="Chang Q.C."/>
            <person name="Ding S.J."/>
            <person name="Wang X.J."/>
            <person name="Zhu J.G."/>
            <person name="Ruan X.D."/>
            <person name="Zhao L."/>
            <person name="Wei J.T."/>
            <person name="Ye R.Z."/>
            <person name="Que T.C."/>
            <person name="Du C.H."/>
            <person name="Zhou Y.H."/>
            <person name="Cheng J.X."/>
            <person name="Dai P.F."/>
            <person name="Guo W.B."/>
            <person name="Han X.H."/>
            <person name="Huang E.J."/>
            <person name="Li L.F."/>
            <person name="Wei W."/>
            <person name="Gao Y.C."/>
            <person name="Liu J.Z."/>
            <person name="Shao H.Z."/>
            <person name="Wang X."/>
            <person name="Wang C.C."/>
            <person name="Yang T.C."/>
            <person name="Huo Q.B."/>
            <person name="Li W."/>
            <person name="Chen H.Y."/>
            <person name="Chen S.E."/>
            <person name="Zhou L.G."/>
            <person name="Ni X.B."/>
            <person name="Tian J.H."/>
            <person name="Sheng Y."/>
            <person name="Liu T."/>
            <person name="Pan Y.S."/>
            <person name="Xia L.Y."/>
            <person name="Li J."/>
            <person name="Zhao F."/>
            <person name="Cao W.C."/>
        </authorList>
    </citation>
    <scope>NUCLEOTIDE SEQUENCE [LARGE SCALE GENOMIC DNA]</scope>
    <source>
        <tissue evidence="3">Larvae</tissue>
    </source>
</reference>
<gene>
    <name evidence="3" type="ORF">HPB48_004901</name>
</gene>
<dbReference type="GO" id="GO:0003677">
    <property type="term" value="F:DNA binding"/>
    <property type="evidence" value="ECO:0007669"/>
    <property type="project" value="InterPro"/>
</dbReference>
<dbReference type="InterPro" id="IPR002492">
    <property type="entry name" value="Transposase_Tc1-like"/>
</dbReference>
<keyword evidence="4" id="KW-1185">Reference proteome</keyword>
<dbReference type="InterPro" id="IPR036397">
    <property type="entry name" value="RNaseH_sf"/>
</dbReference>
<protein>
    <recommendedName>
        <fullName evidence="2">Transposase Tc1-like domain-containing protein</fullName>
    </recommendedName>
</protein>
<organism evidence="3 4">
    <name type="scientific">Haemaphysalis longicornis</name>
    <name type="common">Bush tick</name>
    <dbReference type="NCBI Taxonomy" id="44386"/>
    <lineage>
        <taxon>Eukaryota</taxon>
        <taxon>Metazoa</taxon>
        <taxon>Ecdysozoa</taxon>
        <taxon>Arthropoda</taxon>
        <taxon>Chelicerata</taxon>
        <taxon>Arachnida</taxon>
        <taxon>Acari</taxon>
        <taxon>Parasitiformes</taxon>
        <taxon>Ixodida</taxon>
        <taxon>Ixodoidea</taxon>
        <taxon>Ixodidae</taxon>
        <taxon>Haemaphysalinae</taxon>
        <taxon>Haemaphysalis</taxon>
    </lineage>
</organism>
<dbReference type="OrthoDB" id="4843387at2759"/>
<accession>A0A9J6GFN3</accession>
<sequence>MKGEFVTPLMIVALALPAPLKTKVWSPQLGTAQQHAQLAGVSASLTTVKRRLAEARLRSTVAVQKPLLSDDNKAARLGCAYEHSTWSIDDWKQAVFSDKLTFTTRWDQKRRVWRPVNTYYEPESYKWPQAEGRVGRNAQRWTWRTTPN</sequence>
<name>A0A9J6GFN3_HAELO</name>
<keyword evidence="1" id="KW-0732">Signal</keyword>
<evidence type="ECO:0000313" key="3">
    <source>
        <dbReference type="EMBL" id="KAH9373156.1"/>
    </source>
</evidence>
<comment type="caution">
    <text evidence="3">The sequence shown here is derived from an EMBL/GenBank/DDBJ whole genome shotgun (WGS) entry which is preliminary data.</text>
</comment>
<feature type="domain" description="Transposase Tc1-like" evidence="2">
    <location>
        <begin position="34"/>
        <end position="83"/>
    </location>
</feature>
<dbReference type="Gene3D" id="3.30.420.10">
    <property type="entry name" value="Ribonuclease H-like superfamily/Ribonuclease H"/>
    <property type="match status" value="1"/>
</dbReference>
<dbReference type="VEuPathDB" id="VectorBase:HLOH_052371"/>
<dbReference type="Proteomes" id="UP000821853">
    <property type="component" value="Chromosome 4"/>
</dbReference>
<evidence type="ECO:0000256" key="1">
    <source>
        <dbReference type="SAM" id="SignalP"/>
    </source>
</evidence>
<dbReference type="AlphaFoldDB" id="A0A9J6GFN3"/>
<feature type="chain" id="PRO_5039887581" description="Transposase Tc1-like domain-containing protein" evidence="1">
    <location>
        <begin position="23"/>
        <end position="148"/>
    </location>
</feature>
<proteinExistence type="predicted"/>